<dbReference type="Pfam" id="PF00271">
    <property type="entry name" value="Helicase_C"/>
    <property type="match status" value="1"/>
</dbReference>
<feature type="domain" description="Helicase C-terminal" evidence="13">
    <location>
        <begin position="524"/>
        <end position="665"/>
    </location>
</feature>
<dbReference type="Gene3D" id="3.30.40.10">
    <property type="entry name" value="Zinc/RING finger domain, C3HC4 (zinc finger)"/>
    <property type="match status" value="1"/>
</dbReference>
<dbReference type="AlphaFoldDB" id="A0AAJ6CK31"/>
<evidence type="ECO:0000256" key="4">
    <source>
        <dbReference type="ARBA" id="ARBA00022771"/>
    </source>
</evidence>
<dbReference type="SMART" id="SM00487">
    <property type="entry name" value="DEXDc"/>
    <property type="match status" value="1"/>
</dbReference>
<dbReference type="PROSITE" id="PS50089">
    <property type="entry name" value="ZF_RING_2"/>
    <property type="match status" value="1"/>
</dbReference>
<dbReference type="Pfam" id="PF00097">
    <property type="entry name" value="zf-C3HC4"/>
    <property type="match status" value="1"/>
</dbReference>
<dbReference type="PANTHER" id="PTHR45626">
    <property type="entry name" value="TRANSCRIPTION TERMINATION FACTOR 2-RELATED"/>
    <property type="match status" value="1"/>
</dbReference>
<dbReference type="InterPro" id="IPR017907">
    <property type="entry name" value="Znf_RING_CS"/>
</dbReference>
<dbReference type="GO" id="GO:0008270">
    <property type="term" value="F:zinc ion binding"/>
    <property type="evidence" value="ECO:0007669"/>
    <property type="project" value="UniProtKB-KW"/>
</dbReference>
<accession>A0AAJ6CK31</accession>
<keyword evidence="5" id="KW-0378">Hydrolase</keyword>
<feature type="compositionally biased region" description="Basic and acidic residues" evidence="10">
    <location>
        <begin position="63"/>
        <end position="82"/>
    </location>
</feature>
<feature type="region of interest" description="Disordered" evidence="10">
    <location>
        <begin position="17"/>
        <end position="106"/>
    </location>
</feature>
<dbReference type="CDD" id="cd18793">
    <property type="entry name" value="SF2_C_SNF"/>
    <property type="match status" value="1"/>
</dbReference>
<dbReference type="PROSITE" id="PS00518">
    <property type="entry name" value="ZF_RING_1"/>
    <property type="match status" value="1"/>
</dbReference>
<evidence type="ECO:0000256" key="5">
    <source>
        <dbReference type="ARBA" id="ARBA00022801"/>
    </source>
</evidence>
<organism evidence="14 15">
    <name type="scientific">Malassezia arunalokei</name>
    <dbReference type="NCBI Taxonomy" id="1514897"/>
    <lineage>
        <taxon>Eukaryota</taxon>
        <taxon>Fungi</taxon>
        <taxon>Dikarya</taxon>
        <taxon>Basidiomycota</taxon>
        <taxon>Ustilaginomycotina</taxon>
        <taxon>Malasseziomycetes</taxon>
        <taxon>Malasseziales</taxon>
        <taxon>Malasseziaceae</taxon>
        <taxon>Malassezia</taxon>
    </lineage>
</organism>
<keyword evidence="2" id="KW-0479">Metal-binding</keyword>
<dbReference type="GO" id="GO:0006289">
    <property type="term" value="P:nucleotide-excision repair"/>
    <property type="evidence" value="ECO:0007669"/>
    <property type="project" value="TreeGrafter"/>
</dbReference>
<dbReference type="GO" id="GO:0008094">
    <property type="term" value="F:ATP-dependent activity, acting on DNA"/>
    <property type="evidence" value="ECO:0007669"/>
    <property type="project" value="TreeGrafter"/>
</dbReference>
<feature type="domain" description="Helicase ATP-binding" evidence="12">
    <location>
        <begin position="167"/>
        <end position="339"/>
    </location>
</feature>
<dbReference type="InterPro" id="IPR000330">
    <property type="entry name" value="SNF2_N"/>
</dbReference>
<dbReference type="InterPro" id="IPR027417">
    <property type="entry name" value="P-loop_NTPase"/>
</dbReference>
<dbReference type="Gene3D" id="3.40.50.300">
    <property type="entry name" value="P-loop containing nucleotide triphosphate hydrolases"/>
    <property type="match status" value="1"/>
</dbReference>
<dbReference type="PROSITE" id="PS51194">
    <property type="entry name" value="HELICASE_CTER"/>
    <property type="match status" value="1"/>
</dbReference>
<reference evidence="14 15" key="1">
    <citation type="submission" date="2023-03" db="EMBL/GenBank/DDBJ databases">
        <title>Mating type loci evolution in Malassezia.</title>
        <authorList>
            <person name="Coelho M.A."/>
        </authorList>
    </citation>
    <scope>NUCLEOTIDE SEQUENCE [LARGE SCALE GENOMIC DNA]</scope>
    <source>
        <strain evidence="14 15">CBS 13387</strain>
    </source>
</reference>
<dbReference type="SMART" id="SM00184">
    <property type="entry name" value="RING"/>
    <property type="match status" value="1"/>
</dbReference>
<dbReference type="InterPro" id="IPR001841">
    <property type="entry name" value="Znf_RING"/>
</dbReference>
<comment type="similarity">
    <text evidence="1">Belongs to the SNF2/RAD54 helicase family.</text>
</comment>
<evidence type="ECO:0000256" key="7">
    <source>
        <dbReference type="ARBA" id="ARBA00022833"/>
    </source>
</evidence>
<dbReference type="GO" id="GO:0004386">
    <property type="term" value="F:helicase activity"/>
    <property type="evidence" value="ECO:0007669"/>
    <property type="project" value="UniProtKB-KW"/>
</dbReference>
<dbReference type="InterPro" id="IPR014001">
    <property type="entry name" value="Helicase_ATP-bd"/>
</dbReference>
<keyword evidence="7" id="KW-0862">Zinc</keyword>
<dbReference type="GO" id="GO:0005524">
    <property type="term" value="F:ATP binding"/>
    <property type="evidence" value="ECO:0007669"/>
    <property type="project" value="UniProtKB-KW"/>
</dbReference>
<dbReference type="InterPro" id="IPR018957">
    <property type="entry name" value="Znf_C3HC4_RING-type"/>
</dbReference>
<evidence type="ECO:0000313" key="15">
    <source>
        <dbReference type="Proteomes" id="UP001217582"/>
    </source>
</evidence>
<dbReference type="SMART" id="SM00490">
    <property type="entry name" value="HELICc"/>
    <property type="match status" value="1"/>
</dbReference>
<dbReference type="PROSITE" id="PS51192">
    <property type="entry name" value="HELICASE_ATP_BIND_1"/>
    <property type="match status" value="1"/>
</dbReference>
<dbReference type="InterPro" id="IPR049730">
    <property type="entry name" value="SNF2/RAD54-like_C"/>
</dbReference>
<keyword evidence="3" id="KW-0547">Nucleotide-binding</keyword>
<evidence type="ECO:0000313" key="14">
    <source>
        <dbReference type="EMBL" id="WFD14437.1"/>
    </source>
</evidence>
<dbReference type="InterPro" id="IPR038718">
    <property type="entry name" value="SNF2-like_sf"/>
</dbReference>
<dbReference type="SUPFAM" id="SSF52540">
    <property type="entry name" value="P-loop containing nucleoside triphosphate hydrolases"/>
    <property type="match status" value="2"/>
</dbReference>
<dbReference type="EMBL" id="CP119916">
    <property type="protein sequence ID" value="WFD14437.1"/>
    <property type="molecule type" value="Genomic_DNA"/>
</dbReference>
<evidence type="ECO:0000259" key="13">
    <source>
        <dbReference type="PROSITE" id="PS51194"/>
    </source>
</evidence>
<evidence type="ECO:0000256" key="8">
    <source>
        <dbReference type="ARBA" id="ARBA00022840"/>
    </source>
</evidence>
<evidence type="ECO:0000256" key="3">
    <source>
        <dbReference type="ARBA" id="ARBA00022741"/>
    </source>
</evidence>
<evidence type="ECO:0000256" key="2">
    <source>
        <dbReference type="ARBA" id="ARBA00022723"/>
    </source>
</evidence>
<proteinExistence type="inferred from homology"/>
<dbReference type="InterPro" id="IPR050628">
    <property type="entry name" value="SNF2_RAD54_helicase_TF"/>
</dbReference>
<dbReference type="SUPFAM" id="SSF57850">
    <property type="entry name" value="RING/U-box"/>
    <property type="match status" value="1"/>
</dbReference>
<dbReference type="Gene3D" id="3.40.50.10810">
    <property type="entry name" value="Tandem AAA-ATPase domain"/>
    <property type="match status" value="1"/>
</dbReference>
<dbReference type="Proteomes" id="UP001217582">
    <property type="component" value="Chromosome 1"/>
</dbReference>
<evidence type="ECO:0000256" key="1">
    <source>
        <dbReference type="ARBA" id="ARBA00007025"/>
    </source>
</evidence>
<evidence type="ECO:0000259" key="12">
    <source>
        <dbReference type="PROSITE" id="PS51192"/>
    </source>
</evidence>
<feature type="compositionally biased region" description="Basic and acidic residues" evidence="10">
    <location>
        <begin position="41"/>
        <end position="50"/>
    </location>
</feature>
<name>A0AAJ6CK31_9BASI</name>
<dbReference type="GO" id="GO:0005634">
    <property type="term" value="C:nucleus"/>
    <property type="evidence" value="ECO:0007669"/>
    <property type="project" value="TreeGrafter"/>
</dbReference>
<sequence>MAMRRLRDRKACIVYKVESDESDDQQDSDFQGSVYSEEETPALKKEDNSLAREQGSSDDELYAEIKIENASRHIPPIKKEPTPSETDSDTPLAQRVRHKKPTKPKLTRFQRSLAQLNRLHPELIPVWDKLRALRRDKSKPAPRAEQPSNISMSLLPFQLEGLYWMQQQERSEWRGGLLADEMGMGKTIQMVSLLAADPKRPSLVVAPTVALLQWRNEMRKYAPSLQVLVWHGAQRAKDAEALHTSDVVLTSYAVLESTFRRDRHGFMRNGRRVHDRSLLHTMLWRRIILDEAHHIKERTSNTSRSAYALQSDFKWCLSGTPLQNRVGELRTKLERADDMGLPPRTIEVRRDFFSPEEEDLYKSLYSSTTRSFSTYLDQGTVLNNYSNIFTLLTRMRQMSNHPDLVLRSTTRSNADLLGKIDEINVCKLCLEEAEDGIMSQCRHVFCRACMRQYLNSFEGDQDPSLRRTHDEPDCPYCHAVLSVDLDAPALEPPQSIATPSDPKRQGILTRIDLSNWHSSTKIEALVEELTQLRELPDRTVKSLVFSQFVNFLDLIAFRLQRAGFRICRLEGNMTPEARDRTIQHFMENPGVTVFLVSLKAGGVALNLTEASRVYLMDPWWNPAVEVQAMDRIHRLGQHRPIVVKRMIIENSIESRIIELQNKKSR</sequence>
<keyword evidence="6" id="KW-0347">Helicase</keyword>
<evidence type="ECO:0000259" key="11">
    <source>
        <dbReference type="PROSITE" id="PS50089"/>
    </source>
</evidence>
<gene>
    <name evidence="14" type="primary">RAD16</name>
    <name evidence="14" type="ORF">MARU1_000442</name>
</gene>
<feature type="domain" description="RING-type" evidence="11">
    <location>
        <begin position="426"/>
        <end position="478"/>
    </location>
</feature>
<feature type="compositionally biased region" description="Basic residues" evidence="10">
    <location>
        <begin position="95"/>
        <end position="106"/>
    </location>
</feature>
<keyword evidence="8" id="KW-0067">ATP-binding</keyword>
<evidence type="ECO:0000256" key="6">
    <source>
        <dbReference type="ARBA" id="ARBA00022806"/>
    </source>
</evidence>
<dbReference type="PANTHER" id="PTHR45626:SF12">
    <property type="entry name" value="DNA REPAIR PROTEIN RAD16"/>
    <property type="match status" value="1"/>
</dbReference>
<keyword evidence="4 9" id="KW-0863">Zinc-finger</keyword>
<dbReference type="InterPro" id="IPR001650">
    <property type="entry name" value="Helicase_C-like"/>
</dbReference>
<evidence type="ECO:0000256" key="10">
    <source>
        <dbReference type="SAM" id="MobiDB-lite"/>
    </source>
</evidence>
<dbReference type="InterPro" id="IPR013083">
    <property type="entry name" value="Znf_RING/FYVE/PHD"/>
</dbReference>
<dbReference type="CDD" id="cd18008">
    <property type="entry name" value="DEXDc_SHPRH-like"/>
    <property type="match status" value="1"/>
</dbReference>
<keyword evidence="15" id="KW-1185">Reference proteome</keyword>
<protein>
    <submittedName>
        <fullName evidence="14">DNA repair protein rad16</fullName>
    </submittedName>
</protein>
<dbReference type="GO" id="GO:0016787">
    <property type="term" value="F:hydrolase activity"/>
    <property type="evidence" value="ECO:0007669"/>
    <property type="project" value="UniProtKB-KW"/>
</dbReference>
<evidence type="ECO:0000256" key="9">
    <source>
        <dbReference type="PROSITE-ProRule" id="PRU00175"/>
    </source>
</evidence>
<dbReference type="Pfam" id="PF00176">
    <property type="entry name" value="SNF2-rel_dom"/>
    <property type="match status" value="1"/>
</dbReference>